<proteinExistence type="predicted"/>
<evidence type="ECO:0000313" key="2">
    <source>
        <dbReference type="EMBL" id="XCG76809.1"/>
    </source>
</evidence>
<dbReference type="EC" id="2.4.-.-" evidence="2"/>
<keyword evidence="2" id="KW-0808">Transferase</keyword>
<dbReference type="RefSeq" id="WP_339552341.1">
    <property type="nucleotide sequence ID" value="NZ_CP159258.1"/>
</dbReference>
<dbReference type="AlphaFoldDB" id="A0AAU8E8T6"/>
<dbReference type="Pfam" id="PF00534">
    <property type="entry name" value="Glycos_transf_1"/>
    <property type="match status" value="1"/>
</dbReference>
<dbReference type="GO" id="GO:1901135">
    <property type="term" value="P:carbohydrate derivative metabolic process"/>
    <property type="evidence" value="ECO:0007669"/>
    <property type="project" value="UniProtKB-ARBA"/>
</dbReference>
<protein>
    <submittedName>
        <fullName evidence="2">Glycosyltransferase</fullName>
        <ecNumber evidence="2">2.4.-.-</ecNumber>
    </submittedName>
</protein>
<dbReference type="PANTHER" id="PTHR12526">
    <property type="entry name" value="GLYCOSYLTRANSFERASE"/>
    <property type="match status" value="1"/>
</dbReference>
<reference evidence="2" key="1">
    <citation type="submission" date="2024-06" db="EMBL/GenBank/DDBJ databases">
        <title>The Caenorhabditis elegans bacterial microbiome influences microsporidia infection through nutrient limitation and inhibiting parasite invasion.</title>
        <authorList>
            <person name="Tamim El Jarkass H."/>
            <person name="Castelblanco S."/>
            <person name="Kaur M."/>
            <person name="Wan Y.C."/>
            <person name="Ellis A.E."/>
            <person name="Sheldon R.D."/>
            <person name="Lien E.C."/>
            <person name="Burton N.O."/>
            <person name="Wright G.D."/>
            <person name="Reinke A.W."/>
        </authorList>
    </citation>
    <scope>NUCLEOTIDE SEQUENCE</scope>
    <source>
        <strain evidence="2">MYb327</strain>
    </source>
</reference>
<dbReference type="Gene3D" id="3.40.50.2000">
    <property type="entry name" value="Glycogen Phosphorylase B"/>
    <property type="match status" value="1"/>
</dbReference>
<sequence length="396" mass="43062">MSAALNAIASSNVLIVIPSVRFSRQGDLLFLDIKAVEGLRLYAKLWPGLVRCLLRSGPPDSIGYGKLYHPSELPFEVHEIYDDISKSKALLDNSAVILASGDNFHDLPIYKITKTPVVFVIEYDLNTRLKIVDLETTGTFKKFKSAIWNLKTEFLRRRAFRHAAGLQANGTPAHKLYGSLTKSSLLYFDSRITERDAVSDNEISEKKASVLHGSPLRLAFSGRLIPMKGADHLVPIALALASRGVKFTLDIYGDGPLSESIRRSIQSSGMEDVIKLAGPVPFAEELVPNLKSGIDLFLCAHTQADPSCTYLETMGCGVPIVGYNNDAFTGVLALGGGGLASPMGKPEEIAEVIVELDHDRARLAALIDEAAALSSNHTFEKTFACRINHLRSIAGV</sequence>
<dbReference type="InterPro" id="IPR001296">
    <property type="entry name" value="Glyco_trans_1"/>
</dbReference>
<feature type="domain" description="Glycosyl transferase family 1" evidence="1">
    <location>
        <begin position="206"/>
        <end position="370"/>
    </location>
</feature>
<keyword evidence="2" id="KW-0328">Glycosyltransferase</keyword>
<accession>A0AAU8E8T6</accession>
<evidence type="ECO:0000259" key="1">
    <source>
        <dbReference type="Pfam" id="PF00534"/>
    </source>
</evidence>
<gene>
    <name evidence="2" type="ORF">ABVN21_12315</name>
</gene>
<dbReference type="SUPFAM" id="SSF53756">
    <property type="entry name" value="UDP-Glycosyltransferase/glycogen phosphorylase"/>
    <property type="match status" value="1"/>
</dbReference>
<dbReference type="GO" id="GO:0016757">
    <property type="term" value="F:glycosyltransferase activity"/>
    <property type="evidence" value="ECO:0007669"/>
    <property type="project" value="UniProtKB-KW"/>
</dbReference>
<name>A0AAU8E8T6_9PSED</name>
<dbReference type="EMBL" id="CP159258">
    <property type="protein sequence ID" value="XCG76809.1"/>
    <property type="molecule type" value="Genomic_DNA"/>
</dbReference>
<organism evidence="2">
    <name type="scientific">Pseudomonas sp. MYb327</name>
    <dbReference type="NCBI Taxonomy" id="2745230"/>
    <lineage>
        <taxon>Bacteria</taxon>
        <taxon>Pseudomonadati</taxon>
        <taxon>Pseudomonadota</taxon>
        <taxon>Gammaproteobacteria</taxon>
        <taxon>Pseudomonadales</taxon>
        <taxon>Pseudomonadaceae</taxon>
        <taxon>Pseudomonas</taxon>
    </lineage>
</organism>